<sequence>MVNVFSYSECTITFQNVSIILSLSIDGVAVSGITCLDWREDVVIRDGGVRTRGGGVRTRGGGVHTRCGGVRTKGGGVRTRGGGVRTRCGGVRTRGYHISDDPHLLMMHR</sequence>
<accession>A5C519</accession>
<dbReference type="EMBL" id="AM482600">
    <property type="protein sequence ID" value="CAN59723.1"/>
    <property type="molecule type" value="Genomic_DNA"/>
</dbReference>
<reference evidence="1" key="1">
    <citation type="journal article" date="2007" name="PLoS ONE">
        <title>The first genome sequence of an elite grapevine cultivar (Pinot noir Vitis vinifera L.): coping with a highly heterozygous genome.</title>
        <authorList>
            <person name="Velasco R."/>
            <person name="Zharkikh A."/>
            <person name="Troggio M."/>
            <person name="Cartwright D.A."/>
            <person name="Cestaro A."/>
            <person name="Pruss D."/>
            <person name="Pindo M."/>
            <person name="FitzGerald L.M."/>
            <person name="Vezzulli S."/>
            <person name="Reid J."/>
            <person name="Malacarne G."/>
            <person name="Iliev D."/>
            <person name="Coppola G."/>
            <person name="Wardell B."/>
            <person name="Micheletti D."/>
            <person name="Macalma T."/>
            <person name="Facci M."/>
            <person name="Mitchell J.T."/>
            <person name="Perazzolli M."/>
            <person name="Eldredge G."/>
            <person name="Gatto P."/>
            <person name="Oyzerski R."/>
            <person name="Moretto M."/>
            <person name="Gutin N."/>
            <person name="Stefanini M."/>
            <person name="Chen Y."/>
            <person name="Segala C."/>
            <person name="Davenport C."/>
            <person name="Dematte L."/>
            <person name="Mraz A."/>
            <person name="Battilana J."/>
            <person name="Stormo K."/>
            <person name="Costa F."/>
            <person name="Tao Q."/>
            <person name="Si-Ammour A."/>
            <person name="Harkins T."/>
            <person name="Lackey A."/>
            <person name="Perbost C."/>
            <person name="Taillon B."/>
            <person name="Stella A."/>
            <person name="Solovyev V."/>
            <person name="Fawcett J.A."/>
            <person name="Sterck L."/>
            <person name="Vandepoele K."/>
            <person name="Grando S.M."/>
            <person name="Toppo S."/>
            <person name="Moser C."/>
            <person name="Lanchbury J."/>
            <person name="Bogden R."/>
            <person name="Skolnick M."/>
            <person name="Sgaramella V."/>
            <person name="Bhatnagar S.K."/>
            <person name="Fontana P."/>
            <person name="Gutin A."/>
            <person name="Van de Peer Y."/>
            <person name="Salamini F."/>
            <person name="Viola R."/>
        </authorList>
    </citation>
    <scope>NUCLEOTIDE SEQUENCE</scope>
</reference>
<name>A5C519_VITVI</name>
<proteinExistence type="predicted"/>
<gene>
    <name evidence="1" type="ORF">VITISV_032353</name>
</gene>
<dbReference type="AlphaFoldDB" id="A5C519"/>
<evidence type="ECO:0000313" key="1">
    <source>
        <dbReference type="EMBL" id="CAN59723.1"/>
    </source>
</evidence>
<organism evidence="1">
    <name type="scientific">Vitis vinifera</name>
    <name type="common">Grape</name>
    <dbReference type="NCBI Taxonomy" id="29760"/>
    <lineage>
        <taxon>Eukaryota</taxon>
        <taxon>Viridiplantae</taxon>
        <taxon>Streptophyta</taxon>
        <taxon>Embryophyta</taxon>
        <taxon>Tracheophyta</taxon>
        <taxon>Spermatophyta</taxon>
        <taxon>Magnoliopsida</taxon>
        <taxon>eudicotyledons</taxon>
        <taxon>Gunneridae</taxon>
        <taxon>Pentapetalae</taxon>
        <taxon>rosids</taxon>
        <taxon>Vitales</taxon>
        <taxon>Vitaceae</taxon>
        <taxon>Viteae</taxon>
        <taxon>Vitis</taxon>
    </lineage>
</organism>
<protein>
    <submittedName>
        <fullName evidence="1">Uncharacterized protein</fullName>
    </submittedName>
</protein>